<accession>A0A2P2ND07</accession>
<proteinExistence type="predicted"/>
<keyword evidence="1" id="KW-1133">Transmembrane helix</keyword>
<evidence type="ECO:0000256" key="1">
    <source>
        <dbReference type="SAM" id="Phobius"/>
    </source>
</evidence>
<keyword evidence="1" id="KW-0472">Membrane</keyword>
<protein>
    <submittedName>
        <fullName evidence="2">Uncharacterized protein</fullName>
    </submittedName>
</protein>
<dbReference type="AlphaFoldDB" id="A0A2P2ND07"/>
<evidence type="ECO:0000313" key="2">
    <source>
        <dbReference type="EMBL" id="MBX40349.1"/>
    </source>
</evidence>
<feature type="transmembrane region" description="Helical" evidence="1">
    <location>
        <begin position="7"/>
        <end position="27"/>
    </location>
</feature>
<name>A0A2P2ND07_RHIMU</name>
<sequence>MTKSKRFMLFGFSYASTFRAFICFLIFQI</sequence>
<organism evidence="2">
    <name type="scientific">Rhizophora mucronata</name>
    <name type="common">Asiatic mangrove</name>
    <dbReference type="NCBI Taxonomy" id="61149"/>
    <lineage>
        <taxon>Eukaryota</taxon>
        <taxon>Viridiplantae</taxon>
        <taxon>Streptophyta</taxon>
        <taxon>Embryophyta</taxon>
        <taxon>Tracheophyta</taxon>
        <taxon>Spermatophyta</taxon>
        <taxon>Magnoliopsida</taxon>
        <taxon>eudicotyledons</taxon>
        <taxon>Gunneridae</taxon>
        <taxon>Pentapetalae</taxon>
        <taxon>rosids</taxon>
        <taxon>fabids</taxon>
        <taxon>Malpighiales</taxon>
        <taxon>Rhizophoraceae</taxon>
        <taxon>Rhizophora</taxon>
    </lineage>
</organism>
<dbReference type="EMBL" id="GGEC01059865">
    <property type="protein sequence ID" value="MBX40349.1"/>
    <property type="molecule type" value="Transcribed_RNA"/>
</dbReference>
<reference evidence="2" key="1">
    <citation type="submission" date="2018-02" db="EMBL/GenBank/DDBJ databases">
        <title>Rhizophora mucronata_Transcriptome.</title>
        <authorList>
            <person name="Meera S.P."/>
            <person name="Sreeshan A."/>
            <person name="Augustine A."/>
        </authorList>
    </citation>
    <scope>NUCLEOTIDE SEQUENCE</scope>
    <source>
        <tissue evidence="2">Leaf</tissue>
    </source>
</reference>
<keyword evidence="1" id="KW-0812">Transmembrane</keyword>